<evidence type="ECO:0000313" key="2">
    <source>
        <dbReference type="Proteomes" id="UP001159363"/>
    </source>
</evidence>
<protein>
    <submittedName>
        <fullName evidence="1">Uncharacterized protein</fullName>
    </submittedName>
</protein>
<gene>
    <name evidence="1" type="ORF">PR048_029055</name>
</gene>
<sequence length="643" mass="69614">MERGTVLVCCQSATGFETCDRRKDVTRVVVVNQGRKKPQGQWMRKSERSLKCEGTSVFQVRLRPSSGVASGGLARLARLTIQGQAILSTQGATSVLNINAVLSATYTSKLYIAIIAKTGLGPLFHIPRGGGGCGRGVQVLLRRPPRARKETRNCRAVGEEGWGGGGENPGTFPGVVNHEFAGVPKKPVRLKLHSSGVGGREDRRDTTSGKSVRWDGVWRGRGRLSGLDSRRDRPEFSHVGIIARGRRHTLGPRLSAQALQQQLQTRFRKLAARCHSCQSQLNDDTANGELAGEQEGVYRAVTLRARSASSECRIRDEHEWILHGVRVEYTSAPAGEIYSRWADAGIDKESIGCSRPPARALAKCLDAVCQSVPGNVTYSPACGPANRGSFVVWSSQSDTRPVPQRMDTSTSSLCVRNGISLRRSTAVSTRCLHSRPGESSVRAQSADLVWVSPSTGHFPLPSQANPCAIYLPANFRPHSFHLRELGSIPDGVAPGFSRVGIVPDDAAGRRVSSEMSRFCPPPSFRSCSTLTSLHPNRLSRPRATIVHISAAESRARKRGMRRLNGEAGWDGGLFPPSHIPSAGQGCNPRSLRVMTPWRRGAAGSHQSERRGTVYFGRDWPPAGLGAASQQGCQLCVVPTRLGE</sequence>
<name>A0ABQ9GFS4_9NEOP</name>
<reference evidence="1 2" key="1">
    <citation type="submission" date="2023-02" db="EMBL/GenBank/DDBJ databases">
        <title>LHISI_Scaffold_Assembly.</title>
        <authorList>
            <person name="Stuart O.P."/>
            <person name="Cleave R."/>
            <person name="Magrath M.J.L."/>
            <person name="Mikheyev A.S."/>
        </authorList>
    </citation>
    <scope>NUCLEOTIDE SEQUENCE [LARGE SCALE GENOMIC DNA]</scope>
    <source>
        <strain evidence="1">Daus_M_001</strain>
        <tissue evidence="1">Leg muscle</tissue>
    </source>
</reference>
<accession>A0ABQ9GFS4</accession>
<comment type="caution">
    <text evidence="1">The sequence shown here is derived from an EMBL/GenBank/DDBJ whole genome shotgun (WGS) entry which is preliminary data.</text>
</comment>
<keyword evidence="2" id="KW-1185">Reference proteome</keyword>
<evidence type="ECO:0000313" key="1">
    <source>
        <dbReference type="EMBL" id="KAJ8870044.1"/>
    </source>
</evidence>
<organism evidence="1 2">
    <name type="scientific">Dryococelus australis</name>
    <dbReference type="NCBI Taxonomy" id="614101"/>
    <lineage>
        <taxon>Eukaryota</taxon>
        <taxon>Metazoa</taxon>
        <taxon>Ecdysozoa</taxon>
        <taxon>Arthropoda</taxon>
        <taxon>Hexapoda</taxon>
        <taxon>Insecta</taxon>
        <taxon>Pterygota</taxon>
        <taxon>Neoptera</taxon>
        <taxon>Polyneoptera</taxon>
        <taxon>Phasmatodea</taxon>
        <taxon>Verophasmatodea</taxon>
        <taxon>Anareolatae</taxon>
        <taxon>Phasmatidae</taxon>
        <taxon>Eurycanthinae</taxon>
        <taxon>Dryococelus</taxon>
    </lineage>
</organism>
<dbReference type="EMBL" id="JARBHB010000013">
    <property type="protein sequence ID" value="KAJ8870044.1"/>
    <property type="molecule type" value="Genomic_DNA"/>
</dbReference>
<dbReference type="Proteomes" id="UP001159363">
    <property type="component" value="Chromosome 12"/>
</dbReference>
<proteinExistence type="predicted"/>